<dbReference type="HOGENOM" id="CLU_253407_0_0_7"/>
<feature type="binding site" evidence="6">
    <location>
        <position position="597"/>
    </location>
    <ligand>
        <name>ATP</name>
        <dbReference type="ChEBI" id="CHEBI:30616"/>
    </ligand>
</feature>
<evidence type="ECO:0000313" key="11">
    <source>
        <dbReference type="Proteomes" id="UP000001880"/>
    </source>
</evidence>
<dbReference type="PANTHER" id="PTHR43289">
    <property type="entry name" value="MITOGEN-ACTIVATED PROTEIN KINASE KINASE KINASE 20-RELATED"/>
    <property type="match status" value="1"/>
</dbReference>
<dbReference type="OrthoDB" id="5431950at2"/>
<dbReference type="eggNOG" id="COG0457">
    <property type="taxonomic scope" value="Bacteria"/>
</dbReference>
<evidence type="ECO:0000256" key="8">
    <source>
        <dbReference type="SAM" id="Phobius"/>
    </source>
</evidence>
<dbReference type="SUPFAM" id="SSF48452">
    <property type="entry name" value="TPR-like"/>
    <property type="match status" value="3"/>
</dbReference>
<gene>
    <name evidence="10" type="ordered locus">Hoch_1100</name>
</gene>
<dbReference type="SMART" id="SM00220">
    <property type="entry name" value="S_TKc"/>
    <property type="match status" value="2"/>
</dbReference>
<organism evidence="10 11">
    <name type="scientific">Haliangium ochraceum (strain DSM 14365 / JCM 11303 / SMP-2)</name>
    <dbReference type="NCBI Taxonomy" id="502025"/>
    <lineage>
        <taxon>Bacteria</taxon>
        <taxon>Pseudomonadati</taxon>
        <taxon>Myxococcota</taxon>
        <taxon>Polyangia</taxon>
        <taxon>Haliangiales</taxon>
        <taxon>Kofleriaceae</taxon>
        <taxon>Haliangium</taxon>
    </lineage>
</organism>
<keyword evidence="8" id="KW-1133">Transmembrane helix</keyword>
<dbReference type="GO" id="GO:0004674">
    <property type="term" value="F:protein serine/threonine kinase activity"/>
    <property type="evidence" value="ECO:0007669"/>
    <property type="project" value="UniProtKB-KW"/>
</dbReference>
<dbReference type="Gene3D" id="1.10.510.10">
    <property type="entry name" value="Transferase(Phosphotransferase) domain 1"/>
    <property type="match status" value="2"/>
</dbReference>
<keyword evidence="3 10" id="KW-0418">Kinase</keyword>
<dbReference type="CDD" id="cd14014">
    <property type="entry name" value="STKc_PknB_like"/>
    <property type="match status" value="1"/>
</dbReference>
<feature type="binding site" evidence="6">
    <location>
        <position position="129"/>
    </location>
    <ligand>
        <name>ATP</name>
        <dbReference type="ChEBI" id="CHEBI:30616"/>
    </ligand>
</feature>
<evidence type="ECO:0000256" key="3">
    <source>
        <dbReference type="ARBA" id="ARBA00022777"/>
    </source>
</evidence>
<dbReference type="GO" id="GO:0005524">
    <property type="term" value="F:ATP binding"/>
    <property type="evidence" value="ECO:0007669"/>
    <property type="project" value="UniProtKB-UniRule"/>
</dbReference>
<evidence type="ECO:0000256" key="2">
    <source>
        <dbReference type="ARBA" id="ARBA00022741"/>
    </source>
</evidence>
<feature type="transmembrane region" description="Helical" evidence="8">
    <location>
        <begin position="733"/>
        <end position="753"/>
    </location>
</feature>
<proteinExistence type="predicted"/>
<protein>
    <submittedName>
        <fullName evidence="10">Serine/threonine protein kinase</fullName>
    </submittedName>
</protein>
<dbReference type="Gene3D" id="1.25.40.10">
    <property type="entry name" value="Tetratricopeptide repeat domain"/>
    <property type="match status" value="3"/>
</dbReference>
<accession>D0LRZ1</accession>
<name>D0LRZ1_HALO1</name>
<dbReference type="InterPro" id="IPR017441">
    <property type="entry name" value="Protein_kinase_ATP_BS"/>
</dbReference>
<evidence type="ECO:0000256" key="4">
    <source>
        <dbReference type="ARBA" id="ARBA00022840"/>
    </source>
</evidence>
<dbReference type="InterPro" id="IPR000719">
    <property type="entry name" value="Prot_kinase_dom"/>
</dbReference>
<evidence type="ECO:0000256" key="6">
    <source>
        <dbReference type="PROSITE-ProRule" id="PRU10141"/>
    </source>
</evidence>
<feature type="region of interest" description="Disordered" evidence="7">
    <location>
        <begin position="532"/>
        <end position="556"/>
    </location>
</feature>
<dbReference type="Proteomes" id="UP000001880">
    <property type="component" value="Chromosome"/>
</dbReference>
<evidence type="ECO:0000256" key="7">
    <source>
        <dbReference type="SAM" id="MobiDB-lite"/>
    </source>
</evidence>
<dbReference type="SUPFAM" id="SSF56112">
    <property type="entry name" value="Protein kinase-like (PK-like)"/>
    <property type="match status" value="2"/>
</dbReference>
<keyword evidence="1" id="KW-0808">Transferase</keyword>
<dbReference type="PROSITE" id="PS50005">
    <property type="entry name" value="TPR"/>
    <property type="match status" value="1"/>
</dbReference>
<feature type="domain" description="Protein kinase" evidence="9">
    <location>
        <begin position="568"/>
        <end position="956"/>
    </location>
</feature>
<keyword evidence="5" id="KW-0802">TPR repeat</keyword>
<dbReference type="Gene3D" id="3.30.200.20">
    <property type="entry name" value="Phosphorylase Kinase, domain 1"/>
    <property type="match status" value="1"/>
</dbReference>
<feature type="region of interest" description="Disordered" evidence="7">
    <location>
        <begin position="1"/>
        <end position="96"/>
    </location>
</feature>
<feature type="domain" description="Protein kinase" evidence="9">
    <location>
        <begin position="100"/>
        <end position="353"/>
    </location>
</feature>
<dbReference type="InterPro" id="IPR019734">
    <property type="entry name" value="TPR_rpt"/>
</dbReference>
<dbReference type="PROSITE" id="PS00108">
    <property type="entry name" value="PROTEIN_KINASE_ST"/>
    <property type="match status" value="2"/>
</dbReference>
<dbReference type="KEGG" id="hoh:Hoch_1100"/>
<reference evidence="10 11" key="1">
    <citation type="journal article" date="2010" name="Stand. Genomic Sci.">
        <title>Complete genome sequence of Haliangium ochraceum type strain (SMP-2).</title>
        <authorList>
            <consortium name="US DOE Joint Genome Institute (JGI-PGF)"/>
            <person name="Ivanova N."/>
            <person name="Daum C."/>
            <person name="Lang E."/>
            <person name="Abt B."/>
            <person name="Kopitz M."/>
            <person name="Saunders E."/>
            <person name="Lapidus A."/>
            <person name="Lucas S."/>
            <person name="Glavina Del Rio T."/>
            <person name="Nolan M."/>
            <person name="Tice H."/>
            <person name="Copeland A."/>
            <person name="Cheng J.F."/>
            <person name="Chen F."/>
            <person name="Bruce D."/>
            <person name="Goodwin L."/>
            <person name="Pitluck S."/>
            <person name="Mavromatis K."/>
            <person name="Pati A."/>
            <person name="Mikhailova N."/>
            <person name="Chen A."/>
            <person name="Palaniappan K."/>
            <person name="Land M."/>
            <person name="Hauser L."/>
            <person name="Chang Y.J."/>
            <person name="Jeffries C.D."/>
            <person name="Detter J.C."/>
            <person name="Brettin T."/>
            <person name="Rohde M."/>
            <person name="Goker M."/>
            <person name="Bristow J."/>
            <person name="Markowitz V."/>
            <person name="Eisen J.A."/>
            <person name="Hugenholtz P."/>
            <person name="Kyrpides N.C."/>
            <person name="Klenk H.P."/>
        </authorList>
    </citation>
    <scope>NUCLEOTIDE SEQUENCE [LARGE SCALE GENOMIC DNA]</scope>
    <source>
        <strain evidence="11">DSM 14365 / CIP 107738 / JCM 11303 / AJ 13395 / SMP-2</strain>
    </source>
</reference>
<evidence type="ECO:0000256" key="5">
    <source>
        <dbReference type="PROSITE-ProRule" id="PRU00339"/>
    </source>
</evidence>
<evidence type="ECO:0000313" key="10">
    <source>
        <dbReference type="EMBL" id="ACY13688.1"/>
    </source>
</evidence>
<keyword evidence="11" id="KW-1185">Reference proteome</keyword>
<dbReference type="PROSITE" id="PS50011">
    <property type="entry name" value="PROTEIN_KINASE_DOM"/>
    <property type="match status" value="2"/>
</dbReference>
<dbReference type="STRING" id="502025.Hoch_1100"/>
<feature type="compositionally biased region" description="Polar residues" evidence="7">
    <location>
        <begin position="81"/>
        <end position="90"/>
    </location>
</feature>
<sequence>MTRQNTNTRFGDDESTHSQTTPIVPLSSPEKISPDAANAQPDTLPTPLARPSRDSAEPSPARRPNSAHAPGKRAPRRRVESQGSHSQSRFTPGDTLAKRYRIRRMLGRGGMGEVYCADDLTLGQPIALKFLPRGLENDPERLTRLRNEVVLARKIAHPNVCRIYDITECSGEYFLSMEYIDGEDLSQVLRGSDSLPTRKVLDLALQLCHGLDAIHRQNILHRDLKPANIMLDRRGRLAITDFGLANLTGSISSKQVREGTPAYMAPEQLQGANVSVQSDIYAVGLILYKMLTGQPAFPQSVPDLYLRIKHLPQAPSLVRDTITPGFDALLLRCLAPDPEQRPSSPREVAEALLELAGVHRAVLKALVVHPPTTSIGATDGLSEDSAAVATDTSYARLFERPVDAVRYAVARTRSGPDREPLTSGFAIHLIETTQRSHTLTEPRLLEQRLTPHLGTPTSRNRVEQEGWCLTQTVAALAEPGQVLMTRAVFDLARQHGCAELEHLRWVAHGSYDVQDIEQTVDLFEVGLAGHAPLSPPGDTPHARRHKAQTHTLGWRPAPGLELPERRGWHIARKLGEGGFGEVWLAEHADTNEQRVFKFCFDAARLRALQREITLFRLLKDSLGERPDIVRIHNWRFDDAPYFIESAYSPRGSLLEWASDRHGLAQVPLDARLNLVAQVAAAAAAAHSVGVLHKDIKPANVLITVAADGQEQAQLGDFGIGGLTDRSRLDAADITALGFASATIIGATAIAQAGTRLYMAPEVMEGKPATIQADIYALGVLLYQMIVGDFTRALAPGWERDIDDEVLREDIACAVDGSPERRLRDAAQLAARLRAVSQRREQRQFEHRAREDAERIRYQRTRSRARRRLLTGLLSITTMFAMVFAVAMAIQSRRIRQERDRAEQERARAETAAHTNQQTSRFLIELFEAPNPYRADAQPTVRELLDRGASRIEHELSDQPALQARLMQTIGVVYGNLGNYERAITFLRQALSRQQAEYGAAHLDVAATQHHLAWVMYSKGDIEAARNHAENALQVRTRLCGEMHEDTAQSWALMGDIEVRQDAFSAGEIAYKRALEIYQQQSETNTPQVAYVLGRLVEATLVQGKVAHAEALARRSLELTQQLYSEAHPAYANSLQELAKVLSWKIEYDKAIPLLRRASMTLEDTLGMEHPKVWQANNLVAEALIRRGEYGQAVTLLESLLAKPIPRTSAPHEAESTKLLAWARCVNNADAESLELFEQVIAQHADATPIRRANAFNQLGYCLHWQEHFREAAEAYQYAFHLYEEFLGPTHPSTAVLLISIVDALSEVPELERAQQLALRAAAILHADRNGWAGCYLTSAVSYLLYQYGHRTSIQDVLRRSQRVLVAELGPNGYIVGRITRRLDRISDAERERDIPREAALTHILEQFCRTSQNSN</sequence>
<dbReference type="PANTHER" id="PTHR43289:SF6">
    <property type="entry name" value="SERINE_THREONINE-PROTEIN KINASE NEKL-3"/>
    <property type="match status" value="1"/>
</dbReference>
<feature type="repeat" description="TPR" evidence="5">
    <location>
        <begin position="963"/>
        <end position="996"/>
    </location>
</feature>
<dbReference type="Pfam" id="PF00069">
    <property type="entry name" value="Pkinase"/>
    <property type="match status" value="2"/>
</dbReference>
<dbReference type="SMART" id="SM00028">
    <property type="entry name" value="TPR"/>
    <property type="match status" value="5"/>
</dbReference>
<keyword evidence="2 6" id="KW-0547">Nucleotide-binding</keyword>
<keyword evidence="10" id="KW-0723">Serine/threonine-protein kinase</keyword>
<dbReference type="RefSeq" id="WP_012826300.1">
    <property type="nucleotide sequence ID" value="NC_013440.1"/>
</dbReference>
<keyword evidence="8" id="KW-0472">Membrane</keyword>
<evidence type="ECO:0000259" key="9">
    <source>
        <dbReference type="PROSITE" id="PS50011"/>
    </source>
</evidence>
<keyword evidence="4 6" id="KW-0067">ATP-binding</keyword>
<dbReference type="Pfam" id="PF13424">
    <property type="entry name" value="TPR_12"/>
    <property type="match status" value="1"/>
</dbReference>
<dbReference type="InterPro" id="IPR008271">
    <property type="entry name" value="Ser/Thr_kinase_AS"/>
</dbReference>
<keyword evidence="8" id="KW-0812">Transmembrane</keyword>
<evidence type="ECO:0000256" key="1">
    <source>
        <dbReference type="ARBA" id="ARBA00022679"/>
    </source>
</evidence>
<feature type="transmembrane region" description="Helical" evidence="8">
    <location>
        <begin position="868"/>
        <end position="889"/>
    </location>
</feature>
<dbReference type="eggNOG" id="COG0515">
    <property type="taxonomic scope" value="Bacteria"/>
</dbReference>
<dbReference type="InterPro" id="IPR011990">
    <property type="entry name" value="TPR-like_helical_dom_sf"/>
</dbReference>
<dbReference type="Pfam" id="PF13374">
    <property type="entry name" value="TPR_10"/>
    <property type="match status" value="1"/>
</dbReference>
<dbReference type="InterPro" id="IPR011009">
    <property type="entry name" value="Kinase-like_dom_sf"/>
</dbReference>
<dbReference type="PROSITE" id="PS00107">
    <property type="entry name" value="PROTEIN_KINASE_ATP"/>
    <property type="match status" value="2"/>
</dbReference>
<dbReference type="EMBL" id="CP001804">
    <property type="protein sequence ID" value="ACY13688.1"/>
    <property type="molecule type" value="Genomic_DNA"/>
</dbReference>